<keyword evidence="4 8" id="KW-0812">Transmembrane</keyword>
<feature type="transmembrane region" description="Helical" evidence="8">
    <location>
        <begin position="187"/>
        <end position="210"/>
    </location>
</feature>
<dbReference type="AlphaFoldDB" id="A0A1A6APE4"/>
<evidence type="ECO:0000256" key="4">
    <source>
        <dbReference type="ARBA" id="ARBA00022692"/>
    </source>
</evidence>
<reference evidence="9 10" key="1">
    <citation type="journal article" date="2012" name="Front. Microbiol.">
        <title>Draft Genome Sequence of the Virulent Strain 01-B526 of the Fish Pathogen Aeromonas salmonicida.</title>
        <authorList>
            <person name="Charette S.J."/>
            <person name="Brochu F."/>
            <person name="Boyle B."/>
            <person name="Filion G."/>
            <person name="Tanaka K.H."/>
            <person name="Derome N."/>
        </authorList>
    </citation>
    <scope>NUCLEOTIDE SEQUENCE [LARGE SCALE GENOMIC DNA]</scope>
    <source>
        <strain evidence="9 10">P11</strain>
    </source>
</reference>
<feature type="transmembrane region" description="Helical" evidence="8">
    <location>
        <begin position="122"/>
        <end position="141"/>
    </location>
</feature>
<comment type="caution">
    <text evidence="9">The sequence shown here is derived from an EMBL/GenBank/DDBJ whole genome shotgun (WGS) entry which is preliminary data.</text>
</comment>
<dbReference type="GO" id="GO:0022857">
    <property type="term" value="F:transmembrane transporter activity"/>
    <property type="evidence" value="ECO:0007669"/>
    <property type="project" value="InterPro"/>
</dbReference>
<dbReference type="CDD" id="cd10322">
    <property type="entry name" value="SLC5sbd"/>
    <property type="match status" value="1"/>
</dbReference>
<dbReference type="PANTHER" id="PTHR48086">
    <property type="entry name" value="SODIUM/PROLINE SYMPORTER-RELATED"/>
    <property type="match status" value="1"/>
</dbReference>
<feature type="transmembrane region" description="Helical" evidence="8">
    <location>
        <begin position="410"/>
        <end position="427"/>
    </location>
</feature>
<keyword evidence="6 8" id="KW-0472">Membrane</keyword>
<comment type="similarity">
    <text evidence="2 7">Belongs to the sodium:solute symporter (SSF) (TC 2.A.21) family.</text>
</comment>
<keyword evidence="5 8" id="KW-1133">Transmembrane helix</keyword>
<feature type="transmembrane region" description="Helical" evidence="8">
    <location>
        <begin position="6"/>
        <end position="28"/>
    </location>
</feature>
<feature type="transmembrane region" description="Helical" evidence="8">
    <location>
        <begin position="309"/>
        <end position="337"/>
    </location>
</feature>
<dbReference type="InterPro" id="IPR038377">
    <property type="entry name" value="Na/Glc_symporter_sf"/>
</dbReference>
<feature type="transmembrane region" description="Helical" evidence="8">
    <location>
        <begin position="230"/>
        <end position="252"/>
    </location>
</feature>
<dbReference type="PROSITE" id="PS50283">
    <property type="entry name" value="NA_SOLUT_SYMP_3"/>
    <property type="match status" value="1"/>
</dbReference>
<feature type="transmembrane region" description="Helical" evidence="8">
    <location>
        <begin position="264"/>
        <end position="289"/>
    </location>
</feature>
<dbReference type="Gene3D" id="1.20.1730.10">
    <property type="entry name" value="Sodium/glucose cotransporter"/>
    <property type="match status" value="1"/>
</dbReference>
<dbReference type="PANTHER" id="PTHR48086:SF7">
    <property type="entry name" value="SODIUM-SOLUTE SYMPORTER-RELATED"/>
    <property type="match status" value="1"/>
</dbReference>
<keyword evidence="10" id="KW-1185">Reference proteome</keyword>
<dbReference type="EMBL" id="LROS01000033">
    <property type="protein sequence ID" value="OBR91908.1"/>
    <property type="molecule type" value="Genomic_DNA"/>
</dbReference>
<dbReference type="PATRIC" id="fig|1353534.3.peg.2932"/>
<evidence type="ECO:0000256" key="6">
    <source>
        <dbReference type="ARBA" id="ARBA00023136"/>
    </source>
</evidence>
<feature type="transmembrane region" description="Helical" evidence="8">
    <location>
        <begin position="153"/>
        <end position="175"/>
    </location>
</feature>
<feature type="transmembrane region" description="Helical" evidence="8">
    <location>
        <begin position="40"/>
        <end position="60"/>
    </location>
</feature>
<proteinExistence type="inferred from homology"/>
<dbReference type="InterPro" id="IPR001734">
    <property type="entry name" value="Na/solute_symporter"/>
</dbReference>
<feature type="transmembrane region" description="Helical" evidence="8">
    <location>
        <begin position="386"/>
        <end position="403"/>
    </location>
</feature>
<dbReference type="Pfam" id="PF00474">
    <property type="entry name" value="SSF"/>
    <property type="match status" value="1"/>
</dbReference>
<evidence type="ECO:0000313" key="9">
    <source>
        <dbReference type="EMBL" id="OBR91908.1"/>
    </source>
</evidence>
<evidence type="ECO:0000256" key="1">
    <source>
        <dbReference type="ARBA" id="ARBA00004141"/>
    </source>
</evidence>
<accession>A0A1A6APE4</accession>
<gene>
    <name evidence="9" type="primary">sglT_2</name>
    <name evidence="9" type="ORF">CLRAG_28930</name>
</gene>
<feature type="transmembrane region" description="Helical" evidence="8">
    <location>
        <begin position="433"/>
        <end position="453"/>
    </location>
</feature>
<dbReference type="InterPro" id="IPR050277">
    <property type="entry name" value="Sodium:Solute_Symporter"/>
</dbReference>
<organism evidence="9 10">
    <name type="scientific">Clostridium ragsdalei P11</name>
    <dbReference type="NCBI Taxonomy" id="1353534"/>
    <lineage>
        <taxon>Bacteria</taxon>
        <taxon>Bacillati</taxon>
        <taxon>Bacillota</taxon>
        <taxon>Clostridia</taxon>
        <taxon>Eubacteriales</taxon>
        <taxon>Clostridiaceae</taxon>
        <taxon>Clostridium</taxon>
    </lineage>
</organism>
<evidence type="ECO:0000256" key="7">
    <source>
        <dbReference type="RuleBase" id="RU362091"/>
    </source>
</evidence>
<evidence type="ECO:0000256" key="5">
    <source>
        <dbReference type="ARBA" id="ARBA00022989"/>
    </source>
</evidence>
<dbReference type="GO" id="GO:0005886">
    <property type="term" value="C:plasma membrane"/>
    <property type="evidence" value="ECO:0007669"/>
    <property type="project" value="TreeGrafter"/>
</dbReference>
<evidence type="ECO:0000256" key="3">
    <source>
        <dbReference type="ARBA" id="ARBA00022448"/>
    </source>
</evidence>
<keyword evidence="3" id="KW-0813">Transport</keyword>
<feature type="transmembrane region" description="Helical" evidence="8">
    <location>
        <begin position="80"/>
        <end position="101"/>
    </location>
</feature>
<protein>
    <submittedName>
        <fullName evidence="9">Sodium/glucose cotransporter</fullName>
    </submittedName>
</protein>
<dbReference type="Proteomes" id="UP000093954">
    <property type="component" value="Unassembled WGS sequence"/>
</dbReference>
<evidence type="ECO:0000313" key="10">
    <source>
        <dbReference type="Proteomes" id="UP000093954"/>
    </source>
</evidence>
<evidence type="ECO:0000256" key="2">
    <source>
        <dbReference type="ARBA" id="ARBA00006434"/>
    </source>
</evidence>
<sequence length="464" mass="49792">MKTFSSGETLIIVSIILAYIIFTAWLSVKLRSKDNSQFMTAGKSMPTFIVGVLLMSEYIGAKSTVGTAQSAFQNGMAASWSVLAASIGFIFYGLFFVKKLYDTGEFTISGAIEKKYGKSTKLIVSVIMIYALFLVNVGNYISGASALVTVLKVNLPVAMIIIGIVSTIYFSFGGMKGVAYVTVLHSAVKYVGVMIIVATALVLTHGVAPITHSLPHFYFTGTGKIGITTVIGWIIATGGSIFSTQFVVQAISSTKNAKSAQKSTMIAAAFCIPLALAIAFAGVSARYLFPHMKSLYALPIFIQSMSPVLAGIVATSLVASVFVSVSTVALGIVSLIVSDFYVPHCKPTPEKQLKMTRIISVIIGFAPLIFAFYVPQILSLSFFTRALRLSIGIVAVIAFYCPFFNSSRGANLGLIGAAIATTIWYLLNNPFGIDNIYVSIVVPIIVMVIERLLHWNKKPESKVA</sequence>
<name>A0A1A6APE4_9CLOT</name>
<evidence type="ECO:0000256" key="8">
    <source>
        <dbReference type="SAM" id="Phobius"/>
    </source>
</evidence>
<feature type="transmembrane region" description="Helical" evidence="8">
    <location>
        <begin position="358"/>
        <end position="374"/>
    </location>
</feature>
<comment type="subcellular location">
    <subcellularLocation>
        <location evidence="1">Membrane</location>
        <topology evidence="1">Multi-pass membrane protein</topology>
    </subcellularLocation>
</comment>
<dbReference type="RefSeq" id="WP_065079040.1">
    <property type="nucleotide sequence ID" value="NZ_LROS01000033.1"/>
</dbReference>